<proteinExistence type="predicted"/>
<sequence>MNGHCIIFVARSLHKVRKAKFNKSESECKKSLYYWLYNLRNMEQSEQEQNTVFTRLEEVARIDNLSKDERAEYEASLKAYHDNKKVMEYAAALAREEGILIGEEKGLKKGRMEGRVEGLLEAAHLMKQNGFSFEQIKLVTCLSDEEIRNL</sequence>
<dbReference type="RefSeq" id="WP_243323709.1">
    <property type="nucleotide sequence ID" value="NZ_JAKZMM010000009.1"/>
</dbReference>
<evidence type="ECO:0000313" key="2">
    <source>
        <dbReference type="Proteomes" id="UP001165444"/>
    </source>
</evidence>
<dbReference type="PANTHER" id="PTHR41317:SF1">
    <property type="entry name" value="PD-(D_E)XK NUCLEASE FAMILY TRANSPOSASE"/>
    <property type="match status" value="1"/>
</dbReference>
<gene>
    <name evidence="1" type="ORF">MUN53_05225</name>
</gene>
<dbReference type="Proteomes" id="UP001165444">
    <property type="component" value="Unassembled WGS sequence"/>
</dbReference>
<evidence type="ECO:0000313" key="1">
    <source>
        <dbReference type="EMBL" id="MCJ2380017.1"/>
    </source>
</evidence>
<dbReference type="PANTHER" id="PTHR41317">
    <property type="entry name" value="PD-(D_E)XK NUCLEASE FAMILY TRANSPOSASE"/>
    <property type="match status" value="1"/>
</dbReference>
<organism evidence="1 2">
    <name type="scientific">Parabacteroides faecalis</name>
    <dbReference type="NCBI Taxonomy" id="2924040"/>
    <lineage>
        <taxon>Bacteria</taxon>
        <taxon>Pseudomonadati</taxon>
        <taxon>Bacteroidota</taxon>
        <taxon>Bacteroidia</taxon>
        <taxon>Bacteroidales</taxon>
        <taxon>Tannerellaceae</taxon>
        <taxon>Parabacteroides</taxon>
    </lineage>
</organism>
<keyword evidence="2" id="KW-1185">Reference proteome</keyword>
<accession>A0ABT0BZ28</accession>
<protein>
    <submittedName>
        <fullName evidence="1">Rpn family recombination-promoting nuclease/putative transposase</fullName>
    </submittedName>
</protein>
<name>A0ABT0BZ28_9BACT</name>
<comment type="caution">
    <text evidence="1">The sequence shown here is derived from an EMBL/GenBank/DDBJ whole genome shotgun (WGS) entry which is preliminary data.</text>
</comment>
<dbReference type="EMBL" id="JAKZMM010000009">
    <property type="protein sequence ID" value="MCJ2380017.1"/>
    <property type="molecule type" value="Genomic_DNA"/>
</dbReference>
<dbReference type="Pfam" id="PF12784">
    <property type="entry name" value="PDDEXK_2"/>
    <property type="match status" value="1"/>
</dbReference>
<reference evidence="1 2" key="1">
    <citation type="submission" date="2022-03" db="EMBL/GenBank/DDBJ databases">
        <title>Parabacteroides sp. nov. isolated from swine feces.</title>
        <authorList>
            <person name="Bak J.E."/>
        </authorList>
    </citation>
    <scope>NUCLEOTIDE SEQUENCE [LARGE SCALE GENOMIC DNA]</scope>
    <source>
        <strain evidence="1 2">AGMB00274</strain>
    </source>
</reference>